<keyword evidence="12" id="KW-1185">Reference proteome</keyword>
<dbReference type="EMBL" id="AP024480">
    <property type="protein sequence ID" value="BCS80104.1"/>
    <property type="molecule type" value="Genomic_DNA"/>
</dbReference>
<dbReference type="PROSITE" id="PS50022">
    <property type="entry name" value="FA58C_3"/>
    <property type="match status" value="1"/>
</dbReference>
<feature type="chain" id="PRO_5046804371" description="glucan endo-1,3-beta-D-glucosidase" evidence="9">
    <location>
        <begin position="31"/>
        <end position="1051"/>
    </location>
</feature>
<evidence type="ECO:0000256" key="8">
    <source>
        <dbReference type="ARBA" id="ARBA00023326"/>
    </source>
</evidence>
<protein>
    <recommendedName>
        <fullName evidence="3">glucan endo-1,3-beta-D-glucosidase</fullName>
        <ecNumber evidence="3">3.2.1.39</ecNumber>
    </recommendedName>
</protein>
<evidence type="ECO:0000256" key="5">
    <source>
        <dbReference type="ARBA" id="ARBA00023277"/>
    </source>
</evidence>
<evidence type="ECO:0000256" key="4">
    <source>
        <dbReference type="ARBA" id="ARBA00022801"/>
    </source>
</evidence>
<dbReference type="InterPro" id="IPR005200">
    <property type="entry name" value="Endo-beta-glucanase"/>
</dbReference>
<keyword evidence="5" id="KW-0119">Carbohydrate metabolism</keyword>
<dbReference type="Proteomes" id="UP000663623">
    <property type="component" value="Chromosome"/>
</dbReference>
<comment type="similarity">
    <text evidence="2">Belongs to the glycosyl hydrolase 81 family.</text>
</comment>
<dbReference type="SUPFAM" id="SSF49785">
    <property type="entry name" value="Galactose-binding domain-like"/>
    <property type="match status" value="1"/>
</dbReference>
<dbReference type="SMART" id="SM00231">
    <property type="entry name" value="FA58C"/>
    <property type="match status" value="1"/>
</dbReference>
<evidence type="ECO:0000256" key="6">
    <source>
        <dbReference type="ARBA" id="ARBA00023295"/>
    </source>
</evidence>
<dbReference type="InterPro" id="IPR008979">
    <property type="entry name" value="Galactose-bd-like_sf"/>
</dbReference>
<keyword evidence="9" id="KW-0732">Signal</keyword>
<keyword evidence="7" id="KW-0961">Cell wall biogenesis/degradation</keyword>
<dbReference type="Pfam" id="PF00754">
    <property type="entry name" value="F5_F8_type_C"/>
    <property type="match status" value="1"/>
</dbReference>
<evidence type="ECO:0000256" key="7">
    <source>
        <dbReference type="ARBA" id="ARBA00023316"/>
    </source>
</evidence>
<organism evidence="11 12">
    <name type="scientific">Caldicellulosiruptor diazotrophicus</name>
    <dbReference type="NCBI Taxonomy" id="2806205"/>
    <lineage>
        <taxon>Bacteria</taxon>
        <taxon>Bacillati</taxon>
        <taxon>Bacillota</taxon>
        <taxon>Bacillota incertae sedis</taxon>
        <taxon>Caldicellulosiruptorales</taxon>
        <taxon>Caldicellulosiruptoraceae</taxon>
        <taxon>Caldicellulosiruptor</taxon>
    </lineage>
</organism>
<evidence type="ECO:0000256" key="2">
    <source>
        <dbReference type="ARBA" id="ARBA00010730"/>
    </source>
</evidence>
<evidence type="ECO:0000313" key="12">
    <source>
        <dbReference type="Proteomes" id="UP000663623"/>
    </source>
</evidence>
<dbReference type="Pfam" id="PF17652">
    <property type="entry name" value="Glyco_hydro81C"/>
    <property type="match status" value="1"/>
</dbReference>
<dbReference type="PROSITE" id="PS52008">
    <property type="entry name" value="GH81"/>
    <property type="match status" value="1"/>
</dbReference>
<name>A0ABM7NJ35_9FIRM</name>
<evidence type="ECO:0000256" key="3">
    <source>
        <dbReference type="ARBA" id="ARBA00012780"/>
    </source>
</evidence>
<dbReference type="PANTHER" id="PTHR31983:SF0">
    <property type="entry name" value="GLUCAN ENDO-1,3-BETA-D-GLUCOSIDASE 2"/>
    <property type="match status" value="1"/>
</dbReference>
<dbReference type="RefSeq" id="WP_207180219.1">
    <property type="nucleotide sequence ID" value="NZ_AP024480.1"/>
</dbReference>
<proteinExistence type="inferred from homology"/>
<keyword evidence="6" id="KW-0326">Glycosidase</keyword>
<dbReference type="Gene3D" id="2.60.120.260">
    <property type="entry name" value="Galactose-binding domain-like"/>
    <property type="match status" value="1"/>
</dbReference>
<dbReference type="EC" id="3.2.1.39" evidence="3"/>
<sequence length="1051" mass="116233">MKKCKKIISILVILILMLSLFGSLPQFVFAATITVGAGSYTDTLPSGQVGPPSTVYKTSNLTGGIPTNSWESSILWTQYSEAMYPHPLSVKFTSNGLEVGKPVKSGEGTSAYTGRFVLWQHRIDMTIKNSSYSSYTDARADKVTDWSFDGVLTSGTTTVLKATITKGSPYIYFDFPTGKPQIVFPSVPTLFYGNSSSQYLGITINGISYGLFAPSGATWSGIGTTTLTCNLPSGKTYFSIAVLPDNSTTTLSYFKDRAYAFITNTQVSWSYDANTSEVTTTFTITTTAKEGTNLDTIICLYPHQWRNNSLSYLSYTYNTVRGLMKTILGRSFTTKYKYYGILPTMPLNGSDTATLNSLLNSESTSISSSDTYWNGKEQNRVSSIVQLAKMNNNTTVLNNAISALKNNLQDWFTYSGSTDSKYFYYNSTWGTLIGYPPSYGTNDQINDHHFHYGYFINAAAQIALVDKNWASQSQWGGMVNLLIKDIANWDRTDTRFPFLRYFDPYEGHSWASGHANFVDGNNQESFSEAMNAWQAIILWGTVTGQTAIRDLGIYLYVTEAEAMYNYVFDLYNDIIDNSGVYNWNYSSLIWGGKYCAEIWWDAGSVANFAAQSRGIELLPITGGSFYLAKDKTYVQNYYNEMLTQAGTSEPSSWQDIWYMYLALANPSLALSKWNTSIQNETGQAKSFTYVWLNALNTLGTPDFSVTANYPLYQVFNKNGAKSYVVYNPTDTQLTVTFSDGKVVTVNANSLAVDSGGSSSSTNIALNKPATASSIENSNYPASYAFDGNQSTRWSSAFSDPQWIAVDLGAVYNVNKVKLYWETAYGKSFQIQVSTDNTNWTTVYSTTNGTGGVNEITFSPVNARYVRMYGTERGTQWGYSLWEFEVYGTPSGSASYLPQTTWYLFNQQTSGVTPSGENLQTTNSSVTGWQPTTTITTTTKHWYSPVINGTYKAGTWQFILWTNSPGSSSQVKVEIYKVNSDGSGEVLIGSQTVDVNTTGTGNHQSVFNISTSSDISFNNQRIRVSITKVSGVDCTMAYNTNDFPTRLITPGE</sequence>
<dbReference type="InterPro" id="IPR040720">
    <property type="entry name" value="GH81_C"/>
</dbReference>
<feature type="domain" description="F5/8 type C" evidence="10">
    <location>
        <begin position="745"/>
        <end position="888"/>
    </location>
</feature>
<evidence type="ECO:0000313" key="11">
    <source>
        <dbReference type="EMBL" id="BCS80104.1"/>
    </source>
</evidence>
<evidence type="ECO:0000256" key="1">
    <source>
        <dbReference type="ARBA" id="ARBA00000382"/>
    </source>
</evidence>
<evidence type="ECO:0000256" key="9">
    <source>
        <dbReference type="SAM" id="SignalP"/>
    </source>
</evidence>
<gene>
    <name evidence="11" type="ORF">CaldiYA01_00640</name>
</gene>
<evidence type="ECO:0000259" key="10">
    <source>
        <dbReference type="PROSITE" id="PS50022"/>
    </source>
</evidence>
<dbReference type="PANTHER" id="PTHR31983">
    <property type="entry name" value="ENDO-1,3(4)-BETA-GLUCANASE 1"/>
    <property type="match status" value="1"/>
</dbReference>
<feature type="signal peptide" evidence="9">
    <location>
        <begin position="1"/>
        <end position="30"/>
    </location>
</feature>
<comment type="catalytic activity">
    <reaction evidence="1">
        <text>Hydrolysis of (1-&gt;3)-beta-D-glucosidic linkages in (1-&gt;3)-beta-D-glucans.</text>
        <dbReference type="EC" id="3.2.1.39"/>
    </reaction>
</comment>
<keyword evidence="8" id="KW-0624">Polysaccharide degradation</keyword>
<dbReference type="InterPro" id="IPR000421">
    <property type="entry name" value="FA58C"/>
</dbReference>
<accession>A0ABM7NJ35</accession>
<reference evidence="11 12" key="1">
    <citation type="submission" date="2021-02" db="EMBL/GenBank/DDBJ databases">
        <title>Nitrogen-fixing ability and nitrogen fixation related genes of thermophilic fermentative bacteria in the genus Caldicellulosiruptor.</title>
        <authorList>
            <person name="Chen Y."/>
            <person name="Nishihara A."/>
            <person name="Haruta S."/>
        </authorList>
    </citation>
    <scope>NUCLEOTIDE SEQUENCE [LARGE SCALE GENOMIC DNA]</scope>
    <source>
        <strain evidence="11 12">YA01</strain>
    </source>
</reference>
<keyword evidence="4" id="KW-0378">Hydrolase</keyword>